<dbReference type="Gene3D" id="3.40.190.10">
    <property type="entry name" value="Periplasmic binding protein-like II"/>
    <property type="match status" value="2"/>
</dbReference>
<organism evidence="3 4">
    <name type="scientific">Soehngenia longivitae</name>
    <dbReference type="NCBI Taxonomy" id="2562294"/>
    <lineage>
        <taxon>Bacteria</taxon>
        <taxon>Bacillati</taxon>
        <taxon>Bacillota</taxon>
        <taxon>Tissierellia</taxon>
        <taxon>Tissierellales</taxon>
        <taxon>Tissierellaceae</taxon>
        <taxon>Soehngenia</taxon>
    </lineage>
</organism>
<comment type="caution">
    <text evidence="3">The sequence shown here is derived from an EMBL/GenBank/DDBJ whole genome shotgun (WGS) entry which is preliminary data.</text>
</comment>
<reference evidence="3 4" key="1">
    <citation type="submission" date="2019-03" db="EMBL/GenBank/DDBJ databases">
        <title>Draft genome sequence data and analysis of a Fermenting Bacterium, Soehngenia longevitae strain 1933PT, isolated from petroleum reservoir in Azerbaijan.</title>
        <authorList>
            <person name="Grouzdev D.S."/>
            <person name="Bidzhieva S.K."/>
            <person name="Sokolova D.S."/>
            <person name="Tourova T.P."/>
            <person name="Poltaraus A.B."/>
            <person name="Nazina T.N."/>
        </authorList>
    </citation>
    <scope>NUCLEOTIDE SEQUENCE [LARGE SCALE GENOMIC DNA]</scope>
    <source>
        <strain evidence="3 4">1933P</strain>
    </source>
</reference>
<evidence type="ECO:0000313" key="4">
    <source>
        <dbReference type="Proteomes" id="UP000298381"/>
    </source>
</evidence>
<dbReference type="EMBL" id="SRIB01000001">
    <property type="protein sequence ID" value="TFZ41862.1"/>
    <property type="molecule type" value="Genomic_DNA"/>
</dbReference>
<dbReference type="PANTHER" id="PTHR30006:SF2">
    <property type="entry name" value="ABC TRANSPORTER SUBSTRATE-BINDING PROTEIN"/>
    <property type="match status" value="1"/>
</dbReference>
<dbReference type="CDD" id="cd13544">
    <property type="entry name" value="PBP2_Fbp_like_1"/>
    <property type="match status" value="1"/>
</dbReference>
<dbReference type="SUPFAM" id="SSF53850">
    <property type="entry name" value="Periplasmic binding protein-like II"/>
    <property type="match status" value="1"/>
</dbReference>
<keyword evidence="4" id="KW-1185">Reference proteome</keyword>
<evidence type="ECO:0000256" key="1">
    <source>
        <dbReference type="ARBA" id="ARBA00022729"/>
    </source>
</evidence>
<accession>A0A4Z0DAH7</accession>
<evidence type="ECO:0000313" key="3">
    <source>
        <dbReference type="EMBL" id="TFZ41862.1"/>
    </source>
</evidence>
<dbReference type="Proteomes" id="UP000298381">
    <property type="component" value="Unassembled WGS sequence"/>
</dbReference>
<gene>
    <name evidence="3" type="ORF">E4100_00760</name>
</gene>
<feature type="region of interest" description="Disordered" evidence="2">
    <location>
        <begin position="1"/>
        <end position="22"/>
    </location>
</feature>
<evidence type="ECO:0000256" key="2">
    <source>
        <dbReference type="SAM" id="MobiDB-lite"/>
    </source>
</evidence>
<dbReference type="GO" id="GO:0030288">
    <property type="term" value="C:outer membrane-bounded periplasmic space"/>
    <property type="evidence" value="ECO:0007669"/>
    <property type="project" value="TreeGrafter"/>
</dbReference>
<dbReference type="InterPro" id="IPR026045">
    <property type="entry name" value="Ferric-bd"/>
</dbReference>
<dbReference type="OrthoDB" id="179400at2"/>
<dbReference type="AlphaFoldDB" id="A0A4Z0DAH7"/>
<dbReference type="PIRSF" id="PIRSF002825">
    <property type="entry name" value="CfbpA"/>
    <property type="match status" value="1"/>
</dbReference>
<dbReference type="GO" id="GO:0015888">
    <property type="term" value="P:thiamine transport"/>
    <property type="evidence" value="ECO:0007669"/>
    <property type="project" value="TreeGrafter"/>
</dbReference>
<keyword evidence="1" id="KW-0732">Signal</keyword>
<dbReference type="GO" id="GO:0030976">
    <property type="term" value="F:thiamine pyrophosphate binding"/>
    <property type="evidence" value="ECO:0007669"/>
    <property type="project" value="TreeGrafter"/>
</dbReference>
<name>A0A4Z0DAH7_9FIRM</name>
<protein>
    <submittedName>
        <fullName evidence="3">ABC transporter substrate-binding protein</fullName>
    </submittedName>
</protein>
<proteinExistence type="predicted"/>
<dbReference type="PANTHER" id="PTHR30006">
    <property type="entry name" value="THIAMINE-BINDING PERIPLASMIC PROTEIN-RELATED"/>
    <property type="match status" value="1"/>
</dbReference>
<dbReference type="Pfam" id="PF13343">
    <property type="entry name" value="SBP_bac_6"/>
    <property type="match status" value="1"/>
</dbReference>
<dbReference type="GO" id="GO:0030975">
    <property type="term" value="F:thiamine binding"/>
    <property type="evidence" value="ECO:0007669"/>
    <property type="project" value="TreeGrafter"/>
</dbReference>
<sequence>MLFSLASCSNTNNSSDGGANTSGNENKTLKIVAAIGNKEDIFKQFESDTGIKVEFLDISSGEVLSRALAQKGIPVADVWFGGGADSFMAAAKEGILESYVSEEAKDISDRYKDKDGYWTGMSIVTTGFVVNNDVLEEKDLPMPLKWSDLTNPVYKDEILMPNPNISGTSYSIISSLIQACGEEKTWEYLIELDKNIPYYPQRGGEPPQKALTGETAIAISPLDGEQIAKGEGFNVTNVFPEDGIPWTVAPVAIFKGAQNMDEAKAFVDWSLSKKGQETIAKFSPRIPVKEDLEIPEVLKDVDLNKLLDVDIFKAGEDRDDILSVWNEKIAK</sequence>